<dbReference type="EMBL" id="AKKV01000020">
    <property type="protein sequence ID" value="EIT86513.1"/>
    <property type="molecule type" value="Genomic_DNA"/>
</dbReference>
<dbReference type="AlphaFoldDB" id="I8UI72"/>
<organism evidence="1 2">
    <name type="scientific">Fictibacillus macauensis ZFHKF-1</name>
    <dbReference type="NCBI Taxonomy" id="1196324"/>
    <lineage>
        <taxon>Bacteria</taxon>
        <taxon>Bacillati</taxon>
        <taxon>Bacillota</taxon>
        <taxon>Bacilli</taxon>
        <taxon>Bacillales</taxon>
        <taxon>Fictibacillaceae</taxon>
        <taxon>Fictibacillus</taxon>
    </lineage>
</organism>
<keyword evidence="2" id="KW-1185">Reference proteome</keyword>
<dbReference type="STRING" id="1196324.A374_03044"/>
<dbReference type="PATRIC" id="fig|1196324.3.peg.616"/>
<protein>
    <submittedName>
        <fullName evidence="1">Uncharacterized protein</fullName>
    </submittedName>
</protein>
<dbReference type="RefSeq" id="WP_007200708.1">
    <property type="nucleotide sequence ID" value="NZ_AKKV01000020.1"/>
</dbReference>
<comment type="caution">
    <text evidence="1">The sequence shown here is derived from an EMBL/GenBank/DDBJ whole genome shotgun (WGS) entry which is preliminary data.</text>
</comment>
<proteinExistence type="predicted"/>
<accession>I8UI72</accession>
<sequence>MDIKQEPTAGINGAYRGMAYPIPFSCSENAAFILRNPKNSNTLVTLRRIRVANLSSTGIQIIITLLGTPSGRLFRSDYVIGPLETPNRLTSTGIYYGNNIEIKEGVPVITIAVPPYSTWDTVPLGKAVFPPGTNHIATITPIETNGTGCVNASYDWQEEPVLTTDAFHTNRT</sequence>
<evidence type="ECO:0000313" key="2">
    <source>
        <dbReference type="Proteomes" id="UP000004080"/>
    </source>
</evidence>
<reference evidence="1 2" key="1">
    <citation type="journal article" date="2012" name="J. Bacteriol.">
        <title>Genome of Bacillus macauensis ZFHKF-1, a Long-Chain-Forming Bacterium.</title>
        <authorList>
            <person name="Cai L."/>
            <person name="Zhang T."/>
        </authorList>
    </citation>
    <scope>NUCLEOTIDE SEQUENCE [LARGE SCALE GENOMIC DNA]</scope>
    <source>
        <strain evidence="1 2">ZFHKF-1</strain>
    </source>
</reference>
<evidence type="ECO:0000313" key="1">
    <source>
        <dbReference type="EMBL" id="EIT86513.1"/>
    </source>
</evidence>
<name>I8UI72_9BACL</name>
<dbReference type="Proteomes" id="UP000004080">
    <property type="component" value="Unassembled WGS sequence"/>
</dbReference>
<gene>
    <name evidence="1" type="ORF">A374_03044</name>
</gene>